<evidence type="ECO:0000259" key="8">
    <source>
        <dbReference type="PROSITE" id="PS50011"/>
    </source>
</evidence>
<keyword evidence="6" id="KW-0067">ATP-binding</keyword>
<dbReference type="InterPro" id="IPR011009">
    <property type="entry name" value="Kinase-like_dom_sf"/>
</dbReference>
<dbReference type="InterPro" id="IPR008271">
    <property type="entry name" value="Ser/Thr_kinase_AS"/>
</dbReference>
<dbReference type="SUPFAM" id="SSF56112">
    <property type="entry name" value="Protein kinase-like (PK-like)"/>
    <property type="match status" value="1"/>
</dbReference>
<dbReference type="InterPro" id="IPR000719">
    <property type="entry name" value="Prot_kinase_dom"/>
</dbReference>
<feature type="region of interest" description="Disordered" evidence="7">
    <location>
        <begin position="487"/>
        <end position="513"/>
    </location>
</feature>
<evidence type="ECO:0000313" key="10">
    <source>
        <dbReference type="Proteomes" id="UP000054270"/>
    </source>
</evidence>
<dbReference type="AlphaFoldDB" id="A0A0D2PFV0"/>
<evidence type="ECO:0000256" key="2">
    <source>
        <dbReference type="ARBA" id="ARBA00022527"/>
    </source>
</evidence>
<feature type="region of interest" description="Disordered" evidence="7">
    <location>
        <begin position="126"/>
        <end position="221"/>
    </location>
</feature>
<evidence type="ECO:0000256" key="6">
    <source>
        <dbReference type="ARBA" id="ARBA00022840"/>
    </source>
</evidence>
<proteinExistence type="predicted"/>
<accession>A0A0D2PFV0</accession>
<feature type="region of interest" description="Disordered" evidence="7">
    <location>
        <begin position="1"/>
        <end position="21"/>
    </location>
</feature>
<evidence type="ECO:0000256" key="4">
    <source>
        <dbReference type="ARBA" id="ARBA00022741"/>
    </source>
</evidence>
<dbReference type="OMA" id="CLRFRHR"/>
<keyword evidence="3" id="KW-0808">Transferase</keyword>
<dbReference type="PANTHER" id="PTHR44167">
    <property type="entry name" value="OVARIAN-SPECIFIC SERINE/THREONINE-PROTEIN KINASE LOK-RELATED"/>
    <property type="match status" value="1"/>
</dbReference>
<feature type="compositionally biased region" description="Acidic residues" evidence="7">
    <location>
        <begin position="157"/>
        <end position="167"/>
    </location>
</feature>
<feature type="compositionally biased region" description="Acidic residues" evidence="7">
    <location>
        <begin position="140"/>
        <end position="150"/>
    </location>
</feature>
<keyword evidence="10" id="KW-1185">Reference proteome</keyword>
<dbReference type="EC" id="2.7.11.1" evidence="1"/>
<feature type="compositionally biased region" description="Basic and acidic residues" evidence="7">
    <location>
        <begin position="658"/>
        <end position="668"/>
    </location>
</feature>
<feature type="region of interest" description="Disordered" evidence="7">
    <location>
        <begin position="279"/>
        <end position="320"/>
    </location>
</feature>
<feature type="compositionally biased region" description="Low complexity" evidence="7">
    <location>
        <begin position="647"/>
        <end position="657"/>
    </location>
</feature>
<name>A0A0D2PFV0_HYPSF</name>
<dbReference type="STRING" id="945553.A0A0D2PFV0"/>
<dbReference type="PANTHER" id="PTHR44167:SF23">
    <property type="entry name" value="CDC7 KINASE, ISOFORM A-RELATED"/>
    <property type="match status" value="1"/>
</dbReference>
<evidence type="ECO:0000256" key="7">
    <source>
        <dbReference type="SAM" id="MobiDB-lite"/>
    </source>
</evidence>
<dbReference type="CDD" id="cd14019">
    <property type="entry name" value="STKc_Cdc7"/>
    <property type="match status" value="1"/>
</dbReference>
<feature type="region of interest" description="Disordered" evidence="7">
    <location>
        <begin position="633"/>
        <end position="673"/>
    </location>
</feature>
<dbReference type="SMART" id="SM00220">
    <property type="entry name" value="S_TKc"/>
    <property type="match status" value="1"/>
</dbReference>
<keyword evidence="5" id="KW-0418">Kinase</keyword>
<dbReference type="Proteomes" id="UP000054270">
    <property type="component" value="Unassembled WGS sequence"/>
</dbReference>
<protein>
    <recommendedName>
        <fullName evidence="1">non-specific serine/threonine protein kinase</fullName>
        <ecNumber evidence="1">2.7.11.1</ecNumber>
    </recommendedName>
</protein>
<organism evidence="9 10">
    <name type="scientific">Hypholoma sublateritium (strain FD-334 SS-4)</name>
    <dbReference type="NCBI Taxonomy" id="945553"/>
    <lineage>
        <taxon>Eukaryota</taxon>
        <taxon>Fungi</taxon>
        <taxon>Dikarya</taxon>
        <taxon>Basidiomycota</taxon>
        <taxon>Agaricomycotina</taxon>
        <taxon>Agaricomycetes</taxon>
        <taxon>Agaricomycetidae</taxon>
        <taxon>Agaricales</taxon>
        <taxon>Agaricineae</taxon>
        <taxon>Strophariaceae</taxon>
        <taxon>Hypholoma</taxon>
    </lineage>
</organism>
<dbReference type="Gene3D" id="1.10.510.10">
    <property type="entry name" value="Transferase(Phosphotransferase) domain 1"/>
    <property type="match status" value="1"/>
</dbReference>
<dbReference type="GO" id="GO:0005634">
    <property type="term" value="C:nucleus"/>
    <property type="evidence" value="ECO:0007669"/>
    <property type="project" value="TreeGrafter"/>
</dbReference>
<evidence type="ECO:0000256" key="5">
    <source>
        <dbReference type="ARBA" id="ARBA00022777"/>
    </source>
</evidence>
<dbReference type="PROSITE" id="PS50011">
    <property type="entry name" value="PROTEIN_KINASE_DOM"/>
    <property type="match status" value="1"/>
</dbReference>
<dbReference type="GO" id="GO:0044773">
    <property type="term" value="P:mitotic DNA damage checkpoint signaling"/>
    <property type="evidence" value="ECO:0007669"/>
    <property type="project" value="TreeGrafter"/>
</dbReference>
<evidence type="ECO:0000256" key="3">
    <source>
        <dbReference type="ARBA" id="ARBA00022679"/>
    </source>
</evidence>
<evidence type="ECO:0000313" key="9">
    <source>
        <dbReference type="EMBL" id="KJA29624.1"/>
    </source>
</evidence>
<feature type="domain" description="Protein kinase" evidence="8">
    <location>
        <begin position="243"/>
        <end position="712"/>
    </location>
</feature>
<dbReference type="PROSITE" id="PS00108">
    <property type="entry name" value="PROTEIN_KINASE_ST"/>
    <property type="match status" value="1"/>
</dbReference>
<sequence>MEFSHHTSNPLEVTPSDPTNVSYNRVYEEAHADTHEGSSDPLAIWSNASEYRNHINEVVGTTVFPPRLGPFDVTPKAGGSRTGVARALIKELAMSDDELALFENDASTSEVRRVVKVEEEHDIIVEAVSEADPEDMKVDEYDEPEGDFFDGENFPKEDEDGEEDEEMLSVKESSRGDSSLGSMSPLTPLSSTQSSPYSSPQSSRPPSPDEAQTLSLRPSEEQDEIVDEIEQLYISVPELVAEYELVDRLGTGTFSSVYKAIDLTFNKCYNEPWLGHHPPESSAHYQSAGPSYRGRGGRAARPKQGIDDDDDKEDGGPLAQVPGNVYVAVKRIYTTSGPERIRNELSILEDCRGCRHSSQIITAFRNNDQVVIVLPYHRNMDFREFYQSLHPEGIKCYFRCLFRALRDIHARGIIHRDVKPANFLYDPFTGIGTLCDFGLASRMEPSHRVQQQGKCLHDVFSEAEPHGRNRDVDPNLEHDVKQAQREARAKSNMAADKVGYPDQDRRPVSKANRAGTRGFRAPEVLLKCGSQTGAVDVWSAGVILLFFLTGKFPIFQSNDDIEGLMELALIMGRRNVEKVATLHGRTFSSNVPDLDQDGIPWSQFVERLNPDIHTPKKYDMRFYPHNCKHRDGRDGRDALASMPPPARSSSPPTSSTDAPERPSKHAERYANPPTAERYGHVLKLAFHLLEQVLHFESTKRYTPRKVLYHQFLDEAGADGDDQFVPHRVGEGVCGRFHYRESDGTHCVRVERRCRCREPTEHGMSDGDGEEEADEGHVFEDLVEVEAGMGIPIGTRPCEYHRDMDSYTVLQ</sequence>
<evidence type="ECO:0000256" key="1">
    <source>
        <dbReference type="ARBA" id="ARBA00012513"/>
    </source>
</evidence>
<dbReference type="Gene3D" id="3.30.200.20">
    <property type="entry name" value="Phosphorylase Kinase, domain 1"/>
    <property type="match status" value="2"/>
</dbReference>
<dbReference type="EMBL" id="KN817518">
    <property type="protein sequence ID" value="KJA29624.1"/>
    <property type="molecule type" value="Genomic_DNA"/>
</dbReference>
<reference evidence="10" key="1">
    <citation type="submission" date="2014-04" db="EMBL/GenBank/DDBJ databases">
        <title>Evolutionary Origins and Diversification of the Mycorrhizal Mutualists.</title>
        <authorList>
            <consortium name="DOE Joint Genome Institute"/>
            <consortium name="Mycorrhizal Genomics Consortium"/>
            <person name="Kohler A."/>
            <person name="Kuo A."/>
            <person name="Nagy L.G."/>
            <person name="Floudas D."/>
            <person name="Copeland A."/>
            <person name="Barry K.W."/>
            <person name="Cichocki N."/>
            <person name="Veneault-Fourrey C."/>
            <person name="LaButti K."/>
            <person name="Lindquist E.A."/>
            <person name="Lipzen A."/>
            <person name="Lundell T."/>
            <person name="Morin E."/>
            <person name="Murat C."/>
            <person name="Riley R."/>
            <person name="Ohm R."/>
            <person name="Sun H."/>
            <person name="Tunlid A."/>
            <person name="Henrissat B."/>
            <person name="Grigoriev I.V."/>
            <person name="Hibbett D.S."/>
            <person name="Martin F."/>
        </authorList>
    </citation>
    <scope>NUCLEOTIDE SEQUENCE [LARGE SCALE GENOMIC DNA]</scope>
    <source>
        <strain evidence="10">FD-334 SS-4</strain>
    </source>
</reference>
<dbReference type="OrthoDB" id="10020333at2759"/>
<dbReference type="GO" id="GO:0005524">
    <property type="term" value="F:ATP binding"/>
    <property type="evidence" value="ECO:0007669"/>
    <property type="project" value="UniProtKB-KW"/>
</dbReference>
<gene>
    <name evidence="9" type="ORF">HYPSUDRAFT_31575</name>
</gene>
<dbReference type="GO" id="GO:0004674">
    <property type="term" value="F:protein serine/threonine kinase activity"/>
    <property type="evidence" value="ECO:0007669"/>
    <property type="project" value="UniProtKB-KW"/>
</dbReference>
<dbReference type="Pfam" id="PF00069">
    <property type="entry name" value="Pkinase"/>
    <property type="match status" value="2"/>
</dbReference>
<feature type="compositionally biased region" description="Low complexity" evidence="7">
    <location>
        <begin position="176"/>
        <end position="202"/>
    </location>
</feature>
<keyword evidence="2" id="KW-0723">Serine/threonine-protein kinase</keyword>
<keyword evidence="4" id="KW-0547">Nucleotide-binding</keyword>